<dbReference type="AlphaFoldDB" id="A0A6P7FXW0"/>
<feature type="region of interest" description="Disordered" evidence="1">
    <location>
        <begin position="38"/>
        <end position="142"/>
    </location>
</feature>
<dbReference type="PANTHER" id="PTHR24347">
    <property type="entry name" value="SERINE/THREONINE-PROTEIN KINASE"/>
    <property type="match status" value="1"/>
</dbReference>
<feature type="compositionally biased region" description="Basic and acidic residues" evidence="1">
    <location>
        <begin position="238"/>
        <end position="251"/>
    </location>
</feature>
<dbReference type="PROSITE" id="PS50011">
    <property type="entry name" value="PROTEIN_KINASE_DOM"/>
    <property type="match status" value="1"/>
</dbReference>
<dbReference type="InterPro" id="IPR000719">
    <property type="entry name" value="Prot_kinase_dom"/>
</dbReference>
<gene>
    <name evidence="3" type="primary">LOC114333870</name>
</gene>
<name>A0A6P7FXW0_DIAVI</name>
<dbReference type="InterPro" id="IPR011009">
    <property type="entry name" value="Kinase-like_dom_sf"/>
</dbReference>
<evidence type="ECO:0000259" key="2">
    <source>
        <dbReference type="PROSITE" id="PS50011"/>
    </source>
</evidence>
<feature type="domain" description="Protein kinase" evidence="2">
    <location>
        <begin position="423"/>
        <end position="672"/>
    </location>
</feature>
<sequence>MSWLEYPEKLFTSNEKNQQHSNATGNIQTSVVLANALKSDDKNNSGTDHGTILKKRKPGKIENEDTNNSGAINGSVLSAKDPTNQLESKGNTSSKGKPKNAKKQKKRKNNSQTMSTSVSCVKDPTNPLESKENSLSGGKPEEVNLAADNSIILKKEQSNIKVNAEKNNSGTIIKGSFGFVKDLMNALEPNKNTSSDSKHKEVNLSTGKTSKKEKKGKNSSQRMNTSVSCVRDPTNPLESKEKISSGSKPEEVNLPTENNSILKEEKTDKINSQTINRLKISKKPIEDLDLSWVNNPKKLFETEEGASCSNIKTKSNAKNEKTSLPKNTSHKAAKNNLLHLDIVEQVIKKIKSNKEFKSLLEIVLNIISNKNVGNRKINIDLFELFLENYKYANPNYMKKVKTTLTYCELHIPIAPYFVDENDVEIYWDTDINYFGETKIMKGVISKNNVKRGAVVKVNPWNYKYIQNEAAVLAQLKHTNIIELLGYDPKNKVIILDYLKFAELAEGLNEKLVDLSIKNVKKILIDLTTGMDYVHSKKILHRDLQRMPFLYNDKNEYKIGGFRKAVYVGNSNEESHSSVSVPFCEFAPEWRETYTYTTETYNEPETYTYTYKTDVWAMGSCFKVILDKRMETLCEDDITKRLQLFVTDFMLAVHPGSRKHFTEVKAFIQNMEI</sequence>
<evidence type="ECO:0000313" key="3">
    <source>
        <dbReference type="RefSeq" id="XP_028139667.1"/>
    </source>
</evidence>
<proteinExistence type="predicted"/>
<protein>
    <submittedName>
        <fullName evidence="3">Serine/threonine-protein kinase pakF-like</fullName>
    </submittedName>
</protein>
<feature type="region of interest" description="Disordered" evidence="1">
    <location>
        <begin position="189"/>
        <end position="254"/>
    </location>
</feature>
<feature type="compositionally biased region" description="Basic residues" evidence="1">
    <location>
        <begin position="96"/>
        <end position="109"/>
    </location>
</feature>
<dbReference type="SUPFAM" id="SSF56112">
    <property type="entry name" value="Protein kinase-like (PK-like)"/>
    <property type="match status" value="1"/>
</dbReference>
<dbReference type="Pfam" id="PF00069">
    <property type="entry name" value="Pkinase"/>
    <property type="match status" value="1"/>
</dbReference>
<dbReference type="GO" id="GO:0004672">
    <property type="term" value="F:protein kinase activity"/>
    <property type="evidence" value="ECO:0007669"/>
    <property type="project" value="InterPro"/>
</dbReference>
<reference evidence="3" key="1">
    <citation type="submission" date="2025-08" db="UniProtKB">
        <authorList>
            <consortium name="RefSeq"/>
        </authorList>
    </citation>
    <scope>IDENTIFICATION</scope>
    <source>
        <tissue evidence="3">Whole insect</tissue>
    </source>
</reference>
<organism evidence="3">
    <name type="scientific">Diabrotica virgifera virgifera</name>
    <name type="common">western corn rootworm</name>
    <dbReference type="NCBI Taxonomy" id="50390"/>
    <lineage>
        <taxon>Eukaryota</taxon>
        <taxon>Metazoa</taxon>
        <taxon>Ecdysozoa</taxon>
        <taxon>Arthropoda</taxon>
        <taxon>Hexapoda</taxon>
        <taxon>Insecta</taxon>
        <taxon>Pterygota</taxon>
        <taxon>Neoptera</taxon>
        <taxon>Endopterygota</taxon>
        <taxon>Coleoptera</taxon>
        <taxon>Polyphaga</taxon>
        <taxon>Cucujiformia</taxon>
        <taxon>Chrysomeloidea</taxon>
        <taxon>Chrysomelidae</taxon>
        <taxon>Galerucinae</taxon>
        <taxon>Diabroticina</taxon>
        <taxon>Diabroticites</taxon>
        <taxon>Diabrotica</taxon>
    </lineage>
</organism>
<evidence type="ECO:0000256" key="1">
    <source>
        <dbReference type="SAM" id="MobiDB-lite"/>
    </source>
</evidence>
<accession>A0A6P7FXW0</accession>
<dbReference type="CDD" id="cd00180">
    <property type="entry name" value="PKc"/>
    <property type="match status" value="1"/>
</dbReference>
<dbReference type="InParanoid" id="A0A6P7FXW0"/>
<dbReference type="GO" id="GO:0005524">
    <property type="term" value="F:ATP binding"/>
    <property type="evidence" value="ECO:0007669"/>
    <property type="project" value="InterPro"/>
</dbReference>
<dbReference type="RefSeq" id="XP_028139667.1">
    <property type="nucleotide sequence ID" value="XM_028283866.1"/>
</dbReference>
<feature type="compositionally biased region" description="Polar residues" evidence="1">
    <location>
        <begin position="66"/>
        <end position="92"/>
    </location>
</feature>
<dbReference type="Gene3D" id="1.10.510.10">
    <property type="entry name" value="Transferase(Phosphotransferase) domain 1"/>
    <property type="match status" value="1"/>
</dbReference>